<evidence type="ECO:0000313" key="3">
    <source>
        <dbReference type="Proteomes" id="UP000017836"/>
    </source>
</evidence>
<feature type="region of interest" description="Disordered" evidence="1">
    <location>
        <begin position="156"/>
        <end position="210"/>
    </location>
</feature>
<dbReference type="STRING" id="13333.U5DDC7"/>
<proteinExistence type="predicted"/>
<protein>
    <recommendedName>
        <fullName evidence="4">Plasma membrane-associated cation-binding protein 1</fullName>
    </recommendedName>
</protein>
<dbReference type="HOGENOM" id="CLU_088395_1_0_1"/>
<name>U5DDC7_AMBTC</name>
<evidence type="ECO:0008006" key="4">
    <source>
        <dbReference type="Google" id="ProtNLM"/>
    </source>
</evidence>
<dbReference type="eggNOG" id="ENOG502RZAR">
    <property type="taxonomic scope" value="Eukaryota"/>
</dbReference>
<dbReference type="EMBL" id="KI392059">
    <property type="protein sequence ID" value="ERN20524.1"/>
    <property type="molecule type" value="Genomic_DNA"/>
</dbReference>
<evidence type="ECO:0000256" key="1">
    <source>
        <dbReference type="SAM" id="MobiDB-lite"/>
    </source>
</evidence>
<dbReference type="GO" id="GO:0005886">
    <property type="term" value="C:plasma membrane"/>
    <property type="evidence" value="ECO:0007669"/>
    <property type="project" value="InterPro"/>
</dbReference>
<sequence length="210" mass="23520">MFCAVYTAAVGNMSYWKDKVLPKIKKYFDKPAKKKAAAEACKLFDESKETINKEFEEKKTELQPKVVEIYEASSTEIKTVVKEKKESGIKKNSPAVQKFLEELVKIEFPGSKEVSEASIKFGAPYLSGPIIFIFEKVSTFIVEEKVDREVTVEEVKPVAETSEEPEKAVITEEKSSTEVVEKAETVEETAPPTETKEAKEAEKPEGKANP</sequence>
<dbReference type="Proteomes" id="UP000017836">
    <property type="component" value="Unassembled WGS sequence"/>
</dbReference>
<dbReference type="AlphaFoldDB" id="U5DDC7"/>
<evidence type="ECO:0000313" key="2">
    <source>
        <dbReference type="EMBL" id="ERN20524.1"/>
    </source>
</evidence>
<keyword evidence="3" id="KW-1185">Reference proteome</keyword>
<dbReference type="Gramene" id="ERN20524">
    <property type="protein sequence ID" value="ERN20524"/>
    <property type="gene ID" value="AMTR_s00068p00194800"/>
</dbReference>
<reference evidence="3" key="1">
    <citation type="journal article" date="2013" name="Science">
        <title>The Amborella genome and the evolution of flowering plants.</title>
        <authorList>
            <consortium name="Amborella Genome Project"/>
        </authorList>
    </citation>
    <scope>NUCLEOTIDE SEQUENCE [LARGE SCALE GENOMIC DNA]</scope>
</reference>
<accession>U5DDC7</accession>
<organism evidence="2 3">
    <name type="scientific">Amborella trichopoda</name>
    <dbReference type="NCBI Taxonomy" id="13333"/>
    <lineage>
        <taxon>Eukaryota</taxon>
        <taxon>Viridiplantae</taxon>
        <taxon>Streptophyta</taxon>
        <taxon>Embryophyta</taxon>
        <taxon>Tracheophyta</taxon>
        <taxon>Spermatophyta</taxon>
        <taxon>Magnoliopsida</taxon>
        <taxon>Amborellales</taxon>
        <taxon>Amborellaceae</taxon>
        <taxon>Amborella</taxon>
    </lineage>
</organism>
<dbReference type="OMA" id="VCEASTK"/>
<dbReference type="InterPro" id="IPR008469">
    <property type="entry name" value="DREPP"/>
</dbReference>
<dbReference type="PANTHER" id="PTHR38522">
    <property type="entry name" value="PLASMA MEMBRANE-ASSOCIATED CATION-BINDING PROTEIN 1"/>
    <property type="match status" value="1"/>
</dbReference>
<feature type="compositionally biased region" description="Basic and acidic residues" evidence="1">
    <location>
        <begin position="194"/>
        <end position="210"/>
    </location>
</feature>
<dbReference type="PANTHER" id="PTHR38522:SF2">
    <property type="entry name" value="PLASMA MEMBRANE-ASSOCIATED CATION-BINDING PROTEIN 1"/>
    <property type="match status" value="1"/>
</dbReference>
<gene>
    <name evidence="2" type="ORF">AMTR_s00068p00194800</name>
</gene>
<feature type="compositionally biased region" description="Basic and acidic residues" evidence="1">
    <location>
        <begin position="164"/>
        <end position="185"/>
    </location>
</feature>
<dbReference type="Pfam" id="PF05558">
    <property type="entry name" value="DREPP"/>
    <property type="match status" value="1"/>
</dbReference>